<reference evidence="12 13" key="1">
    <citation type="journal article" date="2015" name="Genome Announc.">
        <title>Genomes of Geoalkalibacter ferrihydriticus Z-0531T and Geoalkalibacter subterraneus Red1T, Two Haloalkaliphilic Metal-Reducing Deltaproteobacteria.</title>
        <authorList>
            <person name="Badalamenti J.P."/>
            <person name="Krajmalnik-Brown R."/>
            <person name="Torres C.I."/>
            <person name="Bond D.R."/>
        </authorList>
    </citation>
    <scope>NUCLEOTIDE SEQUENCE [LARGE SCALE GENOMIC DNA]</scope>
    <source>
        <strain evidence="12 13">Red1</strain>
    </source>
</reference>
<evidence type="ECO:0000313" key="12">
    <source>
        <dbReference type="EMBL" id="AJF07448.1"/>
    </source>
</evidence>
<evidence type="ECO:0000256" key="8">
    <source>
        <dbReference type="ARBA" id="ARBA00037071"/>
    </source>
</evidence>
<dbReference type="AlphaFoldDB" id="A0A0B5FJB0"/>
<evidence type="ECO:0000256" key="4">
    <source>
        <dbReference type="ARBA" id="ARBA00022490"/>
    </source>
</evidence>
<evidence type="ECO:0000259" key="11">
    <source>
        <dbReference type="PROSITE" id="PS50059"/>
    </source>
</evidence>
<dbReference type="GO" id="GO:0042026">
    <property type="term" value="P:protein refolding"/>
    <property type="evidence" value="ECO:0007669"/>
    <property type="project" value="UniProtKB-ARBA"/>
</dbReference>
<organism evidence="12 13">
    <name type="scientific">Geoalkalibacter subterraneus</name>
    <dbReference type="NCBI Taxonomy" id="483547"/>
    <lineage>
        <taxon>Bacteria</taxon>
        <taxon>Pseudomonadati</taxon>
        <taxon>Thermodesulfobacteriota</taxon>
        <taxon>Desulfuromonadia</taxon>
        <taxon>Desulfuromonadales</taxon>
        <taxon>Geoalkalibacteraceae</taxon>
        <taxon>Geoalkalibacter</taxon>
    </lineage>
</organism>
<comment type="function">
    <text evidence="8">Also involved in hydrogenase metallocenter assembly, probably by participating in the nickel insertion step. This function in hydrogenase biosynthesis requires chaperone activity and the presence of the metal-binding domain, but not PPIase activity.</text>
</comment>
<name>A0A0B5FJB0_9BACT</name>
<dbReference type="HOGENOM" id="CLU_098197_2_1_7"/>
<keyword evidence="6" id="KW-0143">Chaperone</keyword>
<dbReference type="EMBL" id="CP010311">
    <property type="protein sequence ID" value="AJF07448.1"/>
    <property type="molecule type" value="Genomic_DNA"/>
</dbReference>
<dbReference type="GO" id="GO:0003755">
    <property type="term" value="F:peptidyl-prolyl cis-trans isomerase activity"/>
    <property type="evidence" value="ECO:0007669"/>
    <property type="project" value="UniProtKB-UniRule"/>
</dbReference>
<dbReference type="KEGG" id="gsb:GSUB_14015"/>
<keyword evidence="5 9" id="KW-0697">Rotamase</keyword>
<keyword evidence="4" id="KW-0963">Cytoplasm</keyword>
<evidence type="ECO:0000256" key="9">
    <source>
        <dbReference type="PROSITE-ProRule" id="PRU00277"/>
    </source>
</evidence>
<evidence type="ECO:0000256" key="6">
    <source>
        <dbReference type="ARBA" id="ARBA00023186"/>
    </source>
</evidence>
<keyword evidence="13" id="KW-1185">Reference proteome</keyword>
<dbReference type="Gene3D" id="3.10.50.40">
    <property type="match status" value="1"/>
</dbReference>
<evidence type="ECO:0000256" key="1">
    <source>
        <dbReference type="ARBA" id="ARBA00000971"/>
    </source>
</evidence>
<sequence>MIRADQGDTIKVKYTGRLDDGTVFDASPEDRPLKFIVGRGEVIPGFEEAVIGMYQGGRKTASVSPDKAYGPRREDLIEKVERSMLPDDVPLQVGRQLEVTPAEGPKFTVMVTGVDDETVTLDGNHPLAGRNLTFEIELLEVKKDPKDKPAPPTMN</sequence>
<dbReference type="OrthoDB" id="9808891at2"/>
<protein>
    <recommendedName>
        <fullName evidence="10">Peptidyl-prolyl cis-trans isomerase</fullName>
        <ecNumber evidence="10">5.2.1.8</ecNumber>
    </recommendedName>
</protein>
<dbReference type="InterPro" id="IPR046357">
    <property type="entry name" value="PPIase_dom_sf"/>
</dbReference>
<dbReference type="EC" id="5.2.1.8" evidence="10"/>
<feature type="domain" description="PPIase FKBP-type" evidence="11">
    <location>
        <begin position="7"/>
        <end position="101"/>
    </location>
</feature>
<evidence type="ECO:0000313" key="13">
    <source>
        <dbReference type="Proteomes" id="UP000035036"/>
    </source>
</evidence>
<comment type="similarity">
    <text evidence="3 10">Belongs to the FKBP-type PPIase family.</text>
</comment>
<dbReference type="InterPro" id="IPR001179">
    <property type="entry name" value="PPIase_FKBP_dom"/>
</dbReference>
<dbReference type="STRING" id="483547.GSUB_14015"/>
<dbReference type="RefSeq" id="WP_040201356.1">
    <property type="nucleotide sequence ID" value="NZ_CP010311.1"/>
</dbReference>
<evidence type="ECO:0000256" key="7">
    <source>
        <dbReference type="ARBA" id="ARBA00023235"/>
    </source>
</evidence>
<dbReference type="Proteomes" id="UP000035036">
    <property type="component" value="Chromosome"/>
</dbReference>
<accession>A0A0B5FJB0</accession>
<dbReference type="Pfam" id="PF00254">
    <property type="entry name" value="FKBP_C"/>
    <property type="match status" value="1"/>
</dbReference>
<evidence type="ECO:0000256" key="2">
    <source>
        <dbReference type="ARBA" id="ARBA00004496"/>
    </source>
</evidence>
<evidence type="ECO:0000256" key="3">
    <source>
        <dbReference type="ARBA" id="ARBA00006577"/>
    </source>
</evidence>
<proteinExistence type="inferred from homology"/>
<keyword evidence="7 9" id="KW-0413">Isomerase</keyword>
<evidence type="ECO:0000256" key="10">
    <source>
        <dbReference type="RuleBase" id="RU003915"/>
    </source>
</evidence>
<dbReference type="PANTHER" id="PTHR47861">
    <property type="entry name" value="FKBP-TYPE PEPTIDYL-PROLYL CIS-TRANS ISOMERASE SLYD"/>
    <property type="match status" value="1"/>
</dbReference>
<dbReference type="PROSITE" id="PS50059">
    <property type="entry name" value="FKBP_PPIASE"/>
    <property type="match status" value="1"/>
</dbReference>
<comment type="subcellular location">
    <subcellularLocation>
        <location evidence="2">Cytoplasm</location>
    </subcellularLocation>
</comment>
<evidence type="ECO:0000256" key="5">
    <source>
        <dbReference type="ARBA" id="ARBA00023110"/>
    </source>
</evidence>
<dbReference type="GO" id="GO:0005737">
    <property type="term" value="C:cytoplasm"/>
    <property type="evidence" value="ECO:0007669"/>
    <property type="project" value="UniProtKB-SubCell"/>
</dbReference>
<gene>
    <name evidence="12" type="ORF">GSUB_14015</name>
</gene>
<dbReference type="PANTHER" id="PTHR47861:SF3">
    <property type="entry name" value="FKBP-TYPE PEPTIDYL-PROLYL CIS-TRANS ISOMERASE SLYD"/>
    <property type="match status" value="1"/>
</dbReference>
<comment type="catalytic activity">
    <reaction evidence="1 9 10">
        <text>[protein]-peptidylproline (omega=180) = [protein]-peptidylproline (omega=0)</text>
        <dbReference type="Rhea" id="RHEA:16237"/>
        <dbReference type="Rhea" id="RHEA-COMP:10747"/>
        <dbReference type="Rhea" id="RHEA-COMP:10748"/>
        <dbReference type="ChEBI" id="CHEBI:83833"/>
        <dbReference type="ChEBI" id="CHEBI:83834"/>
        <dbReference type="EC" id="5.2.1.8"/>
    </reaction>
</comment>
<dbReference type="SUPFAM" id="SSF54534">
    <property type="entry name" value="FKBP-like"/>
    <property type="match status" value="1"/>
</dbReference>